<evidence type="ECO:0000313" key="3">
    <source>
        <dbReference type="Proteomes" id="UP000800200"/>
    </source>
</evidence>
<feature type="compositionally biased region" description="Basic and acidic residues" evidence="1">
    <location>
        <begin position="96"/>
        <end position="116"/>
    </location>
</feature>
<proteinExistence type="predicted"/>
<dbReference type="Proteomes" id="UP000800200">
    <property type="component" value="Unassembled WGS sequence"/>
</dbReference>
<dbReference type="AlphaFoldDB" id="A0A6A6EJR8"/>
<feature type="compositionally biased region" description="Basic residues" evidence="1">
    <location>
        <begin position="163"/>
        <end position="175"/>
    </location>
</feature>
<dbReference type="EMBL" id="ML994615">
    <property type="protein sequence ID" value="KAF2192367.1"/>
    <property type="molecule type" value="Genomic_DNA"/>
</dbReference>
<keyword evidence="3" id="KW-1185">Reference proteome</keyword>
<feature type="compositionally biased region" description="Basic and acidic residues" evidence="1">
    <location>
        <begin position="125"/>
        <end position="162"/>
    </location>
</feature>
<reference evidence="2" key="1">
    <citation type="journal article" date="2020" name="Stud. Mycol.">
        <title>101 Dothideomycetes genomes: a test case for predicting lifestyles and emergence of pathogens.</title>
        <authorList>
            <person name="Haridas S."/>
            <person name="Albert R."/>
            <person name="Binder M."/>
            <person name="Bloem J."/>
            <person name="Labutti K."/>
            <person name="Salamov A."/>
            <person name="Andreopoulos B."/>
            <person name="Baker S."/>
            <person name="Barry K."/>
            <person name="Bills G."/>
            <person name="Bluhm B."/>
            <person name="Cannon C."/>
            <person name="Castanera R."/>
            <person name="Culley D."/>
            <person name="Daum C."/>
            <person name="Ezra D."/>
            <person name="Gonzalez J."/>
            <person name="Henrissat B."/>
            <person name="Kuo A."/>
            <person name="Liang C."/>
            <person name="Lipzen A."/>
            <person name="Lutzoni F."/>
            <person name="Magnuson J."/>
            <person name="Mondo S."/>
            <person name="Nolan M."/>
            <person name="Ohm R."/>
            <person name="Pangilinan J."/>
            <person name="Park H.-J."/>
            <person name="Ramirez L."/>
            <person name="Alfaro M."/>
            <person name="Sun H."/>
            <person name="Tritt A."/>
            <person name="Yoshinaga Y."/>
            <person name="Zwiers L.-H."/>
            <person name="Turgeon B."/>
            <person name="Goodwin S."/>
            <person name="Spatafora J."/>
            <person name="Crous P."/>
            <person name="Grigoriev I."/>
        </authorList>
    </citation>
    <scope>NUCLEOTIDE SEQUENCE</scope>
    <source>
        <strain evidence="2">CBS 207.26</strain>
    </source>
</reference>
<protein>
    <submittedName>
        <fullName evidence="2">Uncharacterized protein</fullName>
    </submittedName>
</protein>
<organism evidence="2 3">
    <name type="scientific">Zopfia rhizophila CBS 207.26</name>
    <dbReference type="NCBI Taxonomy" id="1314779"/>
    <lineage>
        <taxon>Eukaryota</taxon>
        <taxon>Fungi</taxon>
        <taxon>Dikarya</taxon>
        <taxon>Ascomycota</taxon>
        <taxon>Pezizomycotina</taxon>
        <taxon>Dothideomycetes</taxon>
        <taxon>Dothideomycetes incertae sedis</taxon>
        <taxon>Zopfiaceae</taxon>
        <taxon>Zopfia</taxon>
    </lineage>
</organism>
<name>A0A6A6EJR8_9PEZI</name>
<feature type="region of interest" description="Disordered" evidence="1">
    <location>
        <begin position="1"/>
        <end position="177"/>
    </location>
</feature>
<evidence type="ECO:0000313" key="2">
    <source>
        <dbReference type="EMBL" id="KAF2192367.1"/>
    </source>
</evidence>
<evidence type="ECO:0000256" key="1">
    <source>
        <dbReference type="SAM" id="MobiDB-lite"/>
    </source>
</evidence>
<gene>
    <name evidence="2" type="ORF">K469DRAFT_310400</name>
</gene>
<sequence>MYVDDFEVPRARRAPPPDHAPPSNHKGRPRKYCDDDFGPEELRRVPRRRRSHRDMRYYPESEDESPPPPRRHHRREPRPRDYDDGSPLPRRHRRQEPRPRDYGDYDEYPPPRRDLNYGRGGGRQNDGHFSENRYDKRRLDPYFDDYKSERDRYRDDRLERSRKAAKPKDKRKEKRWQKEALGMFKDYAVPIIKAEGRKYISKEIGNFISRQGK</sequence>
<accession>A0A6A6EJR8</accession>
<dbReference type="OrthoDB" id="3799339at2759"/>